<dbReference type="CDD" id="cd00082">
    <property type="entry name" value="HisKA"/>
    <property type="match status" value="1"/>
</dbReference>
<dbReference type="SUPFAM" id="SSF55874">
    <property type="entry name" value="ATPase domain of HSP90 chaperone/DNA topoisomerase II/histidine kinase"/>
    <property type="match status" value="1"/>
</dbReference>
<feature type="chain" id="PRO_5031457851" description="histidine kinase" evidence="6">
    <location>
        <begin position="26"/>
        <end position="1320"/>
    </location>
</feature>
<feature type="compositionally biased region" description="Low complexity" evidence="5">
    <location>
        <begin position="1305"/>
        <end position="1320"/>
    </location>
</feature>
<feature type="signal peptide" evidence="6">
    <location>
        <begin position="1"/>
        <end position="25"/>
    </location>
</feature>
<evidence type="ECO:0000256" key="3">
    <source>
        <dbReference type="ARBA" id="ARBA00022553"/>
    </source>
</evidence>
<dbReference type="InterPro" id="IPR003018">
    <property type="entry name" value="GAF"/>
</dbReference>
<gene>
    <name evidence="8" type="ORF">HGB41_09750</name>
</gene>
<keyword evidence="6" id="KW-0732">Signal</keyword>
<evidence type="ECO:0000256" key="1">
    <source>
        <dbReference type="ARBA" id="ARBA00000085"/>
    </source>
</evidence>
<dbReference type="Proteomes" id="UP000533905">
    <property type="component" value="Unassembled WGS sequence"/>
</dbReference>
<dbReference type="InterPro" id="IPR029016">
    <property type="entry name" value="GAF-like_dom_sf"/>
</dbReference>
<reference evidence="8 9" key="1">
    <citation type="submission" date="2020-04" db="EMBL/GenBank/DDBJ databases">
        <title>Massilia sp. nov., a cold adapted bacteria isolated from Arctic soil.</title>
        <authorList>
            <person name="Son J."/>
            <person name="Ka J.-O."/>
        </authorList>
    </citation>
    <scope>NUCLEOTIDE SEQUENCE [LARGE SCALE GENOMIC DNA]</scope>
    <source>
        <strain evidence="8 9">ML15P13</strain>
    </source>
</reference>
<evidence type="ECO:0000256" key="5">
    <source>
        <dbReference type="SAM" id="MobiDB-lite"/>
    </source>
</evidence>
<evidence type="ECO:0000313" key="9">
    <source>
        <dbReference type="Proteomes" id="UP000533905"/>
    </source>
</evidence>
<dbReference type="SUPFAM" id="SSF63829">
    <property type="entry name" value="Calcium-dependent phosphotriesterase"/>
    <property type="match status" value="3"/>
</dbReference>
<dbReference type="SMART" id="SM00065">
    <property type="entry name" value="GAF"/>
    <property type="match status" value="1"/>
</dbReference>
<dbReference type="SUPFAM" id="SSF55781">
    <property type="entry name" value="GAF domain-like"/>
    <property type="match status" value="1"/>
</dbReference>
<dbReference type="SMART" id="SM00387">
    <property type="entry name" value="HATPase_c"/>
    <property type="match status" value="1"/>
</dbReference>
<dbReference type="InterPro" id="IPR036097">
    <property type="entry name" value="HisK_dim/P_sf"/>
</dbReference>
<dbReference type="InterPro" id="IPR003661">
    <property type="entry name" value="HisK_dim/P_dom"/>
</dbReference>
<evidence type="ECO:0000313" key="8">
    <source>
        <dbReference type="EMBL" id="NNG23283.1"/>
    </source>
</evidence>
<dbReference type="InterPro" id="IPR003961">
    <property type="entry name" value="FN3_dom"/>
</dbReference>
<dbReference type="InterPro" id="IPR036116">
    <property type="entry name" value="FN3_sf"/>
</dbReference>
<protein>
    <recommendedName>
        <fullName evidence="2">histidine kinase</fullName>
        <ecNumber evidence="2">2.7.13.3</ecNumber>
    </recommendedName>
</protein>
<dbReference type="FunFam" id="2.60.40.10:FF:000791">
    <property type="entry name" value="Two-component system sensor histidine kinase/response regulator"/>
    <property type="match status" value="1"/>
</dbReference>
<dbReference type="Gene3D" id="3.30.565.10">
    <property type="entry name" value="Histidine kinase-like ATPase, C-terminal domain"/>
    <property type="match status" value="1"/>
</dbReference>
<dbReference type="Gene3D" id="1.10.287.130">
    <property type="match status" value="1"/>
</dbReference>
<sequence>MFAFKPGPRLALTALFLCLSWSLWAASAAAAPRSLRFERLSIEQGLSQQSVLAILQDRRGFMWFGTQAGLNRYDGYRMTVYRNDPDNPDSIPDNYVMAAHEDPQGRMWFATKGGLTRFDHATGKFIRYAPPTDSTRRAGNRSVLAMLAAPGGGLWLATGDGLFHVDTASGRFRSYRHDPADPASLRDNRVSALALDTKGQLWVGTAAGLDRLAPGGTRFEHFTIDAGDPQRNTISALSMGPRDTLYIGTGAGLEAWRLGEGAPERRRLGTAEGLGGGTGAGSGDPRILSLYHDSGATLWVGTDMDGLKWLDPASGRFTSYRNDPADQHSLSDNQVSSVLVDRTGTLWAGTLFGGVSRTDLASGGFLRYGGNDGLGRAKVRAILEAPGGGLLMGTTGDGMMRMDAASGQVERIGHGGVPGDVVTSLALSHGRTWIGTPTGLVWRDPAGRFGQLSLGTSPGANYVHAIHAARSGTLWIVTRGGLSALAPGAAGTDAGGLAVRSWRHDPDDPSSLGENYGFAVLEDRQGIVWIGTETGLERFDPASGRFTHYRRDPAKPDSLRHNRVYYLMESARGALWVGTAGGLHRMEQGKDGAGFRFYPFASSRDALPIGAMLEDSHGFIWASTTAGITRLDPANGQVKNYTSKDGLVDGSYFVGAALRAADGRLYFGGINGMTAFEPDAVRDNPYPPPVVLTDLLVLNRSRATPNFHEQRELTLSHRDSVFALEFAALHYADPDGNRYAYQLEGFDASWVDTDSRRRYATYTNLDPGTYVFRVRASNKDGVWSPQATALTIHITPPFWKTWWFRTLAVLATAALFTAGYRLRIRALVAQKLLLEREVGTRTEELRRQKESAERRKQEVEEQKEVVEQAHRNIALLSDIGRTLTANLDTEAIMRTLYEHVRALMDAALFAVVLRHPERGVLEYVYTVVEGERRPAFELPEDATSHLAAWSIANGREVLAGDLPQGLADYLPSLPPERAIQAALPYAWRHGLSPRSLLMVPVMVGERVLGALTVQSPVAQAYGQVHLDMLETLAAYVGVAIDNAEAYHQLKETQAQLAAQEKLASLGSLVAGVAHELNTPIGNSLLMASTLQEKTTEVATRFDAATLRRSDLADYMAASREASNLIMRSLNNAAELVNSFRQVSVDQASAQRRRFDLAQACQEIAATLMNTVRLSGHRLELRVPAGIMMDSFPGPLGQVVINFVNNALLHAFDAPGGIMVLSATRIDGAVRIEFRDDGRGIPPEHLARIFDPFFTTRMGQGGTGLGLNISWNIVTSLLGGTVRVESAPGQGAAFILDLPLRAPDSQPAQPAQPEPEAAGQE</sequence>
<dbReference type="InterPro" id="IPR015943">
    <property type="entry name" value="WD40/YVTN_repeat-like_dom_sf"/>
</dbReference>
<proteinExistence type="predicted"/>
<accession>A0A7Y2JZH2</accession>
<keyword evidence="4" id="KW-0175">Coiled coil</keyword>
<comment type="catalytic activity">
    <reaction evidence="1">
        <text>ATP + protein L-histidine = ADP + protein N-phospho-L-histidine.</text>
        <dbReference type="EC" id="2.7.13.3"/>
    </reaction>
</comment>
<dbReference type="Pfam" id="PF13185">
    <property type="entry name" value="GAF_2"/>
    <property type="match status" value="1"/>
</dbReference>
<dbReference type="InterPro" id="IPR011110">
    <property type="entry name" value="Reg_prop"/>
</dbReference>
<dbReference type="Pfam" id="PF07494">
    <property type="entry name" value="Reg_prop"/>
    <property type="match status" value="4"/>
</dbReference>
<feature type="domain" description="Histidine kinase" evidence="7">
    <location>
        <begin position="1071"/>
        <end position="1301"/>
    </location>
</feature>
<dbReference type="PRINTS" id="PR00344">
    <property type="entry name" value="BCTRLSENSOR"/>
</dbReference>
<dbReference type="EMBL" id="JABAIV010000003">
    <property type="protein sequence ID" value="NNG23283.1"/>
    <property type="molecule type" value="Genomic_DNA"/>
</dbReference>
<dbReference type="GO" id="GO:0000155">
    <property type="term" value="F:phosphorelay sensor kinase activity"/>
    <property type="evidence" value="ECO:0007669"/>
    <property type="project" value="InterPro"/>
</dbReference>
<dbReference type="RefSeq" id="WP_171083717.1">
    <property type="nucleotide sequence ID" value="NZ_JABAIV010000003.1"/>
</dbReference>
<dbReference type="InterPro" id="IPR013783">
    <property type="entry name" value="Ig-like_fold"/>
</dbReference>
<keyword evidence="9" id="KW-1185">Reference proteome</keyword>
<organism evidence="8 9">
    <name type="scientific">Telluria aromaticivorans</name>
    <dbReference type="NCBI Taxonomy" id="2725995"/>
    <lineage>
        <taxon>Bacteria</taxon>
        <taxon>Pseudomonadati</taxon>
        <taxon>Pseudomonadota</taxon>
        <taxon>Betaproteobacteria</taxon>
        <taxon>Burkholderiales</taxon>
        <taxon>Oxalobacteraceae</taxon>
        <taxon>Telluria group</taxon>
        <taxon>Telluria</taxon>
    </lineage>
</organism>
<feature type="coiled-coil region" evidence="4">
    <location>
        <begin position="842"/>
        <end position="872"/>
    </location>
</feature>
<comment type="caution">
    <text evidence="8">The sequence shown here is derived from an EMBL/GenBank/DDBJ whole genome shotgun (WGS) entry which is preliminary data.</text>
</comment>
<dbReference type="Gene3D" id="2.60.40.10">
    <property type="entry name" value="Immunoglobulins"/>
    <property type="match status" value="1"/>
</dbReference>
<dbReference type="SUPFAM" id="SSF47384">
    <property type="entry name" value="Homodimeric domain of signal transducing histidine kinase"/>
    <property type="match status" value="1"/>
</dbReference>
<dbReference type="InterPro" id="IPR011123">
    <property type="entry name" value="Y_Y_Y"/>
</dbReference>
<evidence type="ECO:0000259" key="7">
    <source>
        <dbReference type="PROSITE" id="PS50109"/>
    </source>
</evidence>
<dbReference type="InterPro" id="IPR036890">
    <property type="entry name" value="HATPase_C_sf"/>
</dbReference>
<dbReference type="PROSITE" id="PS50109">
    <property type="entry name" value="HIS_KIN"/>
    <property type="match status" value="1"/>
</dbReference>
<dbReference type="Gene3D" id="2.130.10.10">
    <property type="entry name" value="YVTN repeat-like/Quinoprotein amine dehydrogenase"/>
    <property type="match status" value="4"/>
</dbReference>
<dbReference type="SUPFAM" id="SSF49265">
    <property type="entry name" value="Fibronectin type III"/>
    <property type="match status" value="1"/>
</dbReference>
<evidence type="ECO:0000256" key="2">
    <source>
        <dbReference type="ARBA" id="ARBA00012438"/>
    </source>
</evidence>
<dbReference type="PANTHER" id="PTHR43547">
    <property type="entry name" value="TWO-COMPONENT HISTIDINE KINASE"/>
    <property type="match status" value="1"/>
</dbReference>
<dbReference type="Pfam" id="PF07495">
    <property type="entry name" value="Y_Y_Y"/>
    <property type="match status" value="1"/>
</dbReference>
<dbReference type="Gene3D" id="3.30.450.40">
    <property type="match status" value="1"/>
</dbReference>
<name>A0A7Y2JZH2_9BURK</name>
<dbReference type="PANTHER" id="PTHR43547:SF2">
    <property type="entry name" value="HYBRID SIGNAL TRANSDUCTION HISTIDINE KINASE C"/>
    <property type="match status" value="1"/>
</dbReference>
<dbReference type="Pfam" id="PF02518">
    <property type="entry name" value="HATPase_c"/>
    <property type="match status" value="1"/>
</dbReference>
<feature type="region of interest" description="Disordered" evidence="5">
    <location>
        <begin position="1301"/>
        <end position="1320"/>
    </location>
</feature>
<dbReference type="EC" id="2.7.13.3" evidence="2"/>
<dbReference type="InterPro" id="IPR004358">
    <property type="entry name" value="Sig_transdc_His_kin-like_C"/>
</dbReference>
<keyword evidence="3" id="KW-0597">Phosphoprotein</keyword>
<evidence type="ECO:0000256" key="6">
    <source>
        <dbReference type="SAM" id="SignalP"/>
    </source>
</evidence>
<evidence type="ECO:0000256" key="4">
    <source>
        <dbReference type="SAM" id="Coils"/>
    </source>
</evidence>
<dbReference type="CDD" id="cd00063">
    <property type="entry name" value="FN3"/>
    <property type="match status" value="1"/>
</dbReference>
<dbReference type="InterPro" id="IPR003594">
    <property type="entry name" value="HATPase_dom"/>
</dbReference>
<dbReference type="InterPro" id="IPR005467">
    <property type="entry name" value="His_kinase_dom"/>
</dbReference>